<evidence type="ECO:0000313" key="5">
    <source>
        <dbReference type="Proteomes" id="UP001604336"/>
    </source>
</evidence>
<dbReference type="InterPro" id="IPR036291">
    <property type="entry name" value="NAD(P)-bd_dom_sf"/>
</dbReference>
<dbReference type="InterPro" id="IPR002347">
    <property type="entry name" value="SDR_fam"/>
</dbReference>
<dbReference type="GO" id="GO:0016491">
    <property type="term" value="F:oxidoreductase activity"/>
    <property type="evidence" value="ECO:0007669"/>
    <property type="project" value="UniProtKB-KW"/>
</dbReference>
<dbReference type="Gene3D" id="3.40.50.720">
    <property type="entry name" value="NAD(P)-binding Rossmann-like Domain"/>
    <property type="match status" value="1"/>
</dbReference>
<comment type="similarity">
    <text evidence="1">Belongs to the short-chain dehydrogenases/reductases (SDR) family.</text>
</comment>
<evidence type="ECO:0000256" key="2">
    <source>
        <dbReference type="ARBA" id="ARBA00023002"/>
    </source>
</evidence>
<dbReference type="PANTHER" id="PTHR24320">
    <property type="entry name" value="RETINOL DEHYDROGENASE"/>
    <property type="match status" value="1"/>
</dbReference>
<protein>
    <submittedName>
        <fullName evidence="4">NAD(P)-binding Rossmann-fold superfamily protein</fullName>
    </submittedName>
</protein>
<name>A0ABD1QFT2_9LAMI</name>
<organism evidence="4 5">
    <name type="scientific">Abeliophyllum distichum</name>
    <dbReference type="NCBI Taxonomy" id="126358"/>
    <lineage>
        <taxon>Eukaryota</taxon>
        <taxon>Viridiplantae</taxon>
        <taxon>Streptophyta</taxon>
        <taxon>Embryophyta</taxon>
        <taxon>Tracheophyta</taxon>
        <taxon>Spermatophyta</taxon>
        <taxon>Magnoliopsida</taxon>
        <taxon>eudicotyledons</taxon>
        <taxon>Gunneridae</taxon>
        <taxon>Pentapetalae</taxon>
        <taxon>asterids</taxon>
        <taxon>lamiids</taxon>
        <taxon>Lamiales</taxon>
        <taxon>Oleaceae</taxon>
        <taxon>Forsythieae</taxon>
        <taxon>Abeliophyllum</taxon>
    </lineage>
</organism>
<evidence type="ECO:0000313" key="4">
    <source>
        <dbReference type="EMBL" id="KAL2475071.1"/>
    </source>
</evidence>
<feature type="transmembrane region" description="Helical" evidence="3">
    <location>
        <begin position="66"/>
        <end position="87"/>
    </location>
</feature>
<dbReference type="SUPFAM" id="SSF51735">
    <property type="entry name" value="NAD(P)-binding Rossmann-fold domains"/>
    <property type="match status" value="1"/>
</dbReference>
<evidence type="ECO:0000256" key="3">
    <source>
        <dbReference type="SAM" id="Phobius"/>
    </source>
</evidence>
<keyword evidence="3" id="KW-0472">Membrane</keyword>
<keyword evidence="2" id="KW-0560">Oxidoreductase</keyword>
<dbReference type="PRINTS" id="PR00081">
    <property type="entry name" value="GDHRDH"/>
</dbReference>
<dbReference type="Proteomes" id="UP001604336">
    <property type="component" value="Unassembled WGS sequence"/>
</dbReference>
<evidence type="ECO:0000256" key="1">
    <source>
        <dbReference type="ARBA" id="ARBA00006484"/>
    </source>
</evidence>
<sequence>MVFPLGRPSSVTGEIPRTNPLGPRWLRPCHSSVLLLILQRGNKMEVVKELRECLHIIFTVQFWRMAVLWTLALVFSYLKLFSQTILLQKSKRYSRRSPKDCISASAPVTRPVCIITGATSGLGAAAAYALSKEGFYVVLAGRSSELISKVTSDIKRRNNDACVKAFQVDITSFESILKFKSSLQQWLLDSNMHSSVQLLINNAGILATSRRLTSEGYDEMITSNYIGAFCLTKVLLPLLENSPSPSRVVNVTSFTHWSVQSMQVDRGTMKCFSKSKCYPFARIYEYSKLCLLLFSYELHRQVGQMEKSHKLSVVAVDPGAVKTNIMREIPSSISQMSYIVLKILGLLQSPENAVCSILDAALAPPEISGVYFFGGNGRTLNSSALSYDVRLSTDLWDTSCNLFREFHLAVKDTST</sequence>
<gene>
    <name evidence="4" type="ORF">Adt_35807</name>
</gene>
<proteinExistence type="inferred from homology"/>
<dbReference type="Pfam" id="PF00106">
    <property type="entry name" value="adh_short"/>
    <property type="match status" value="1"/>
</dbReference>
<comment type="caution">
    <text evidence="4">The sequence shown here is derived from an EMBL/GenBank/DDBJ whole genome shotgun (WGS) entry which is preliminary data.</text>
</comment>
<dbReference type="PANTHER" id="PTHR24320:SF227">
    <property type="entry name" value="RETINOL DEHYDROGENASE 11"/>
    <property type="match status" value="1"/>
</dbReference>
<accession>A0ABD1QFT2</accession>
<dbReference type="EMBL" id="JBFOLK010000011">
    <property type="protein sequence ID" value="KAL2475071.1"/>
    <property type="molecule type" value="Genomic_DNA"/>
</dbReference>
<dbReference type="AlphaFoldDB" id="A0ABD1QFT2"/>
<keyword evidence="5" id="KW-1185">Reference proteome</keyword>
<reference evidence="5" key="1">
    <citation type="submission" date="2024-07" db="EMBL/GenBank/DDBJ databases">
        <title>Two chromosome-level genome assemblies of Korean endemic species Abeliophyllum distichum and Forsythia ovata (Oleaceae).</title>
        <authorList>
            <person name="Jang H."/>
        </authorList>
    </citation>
    <scope>NUCLEOTIDE SEQUENCE [LARGE SCALE GENOMIC DNA]</scope>
</reference>
<keyword evidence="3" id="KW-0812">Transmembrane</keyword>
<keyword evidence="3" id="KW-1133">Transmembrane helix</keyword>